<keyword evidence="4" id="KW-0614">Plasmid</keyword>
<geneLocation type="plasmid" evidence="4 8">
    <name>unnamed1</name>
</geneLocation>
<gene>
    <name evidence="4" type="primary">rnk</name>
    <name evidence="5" type="ORF">BDE18_4110</name>
    <name evidence="3" type="ORF">ESD82_08535</name>
    <name evidence="4" type="ORF">HYQ43_20475</name>
</gene>
<name>A0A1I5LCE9_PARPN</name>
<keyword evidence="6" id="KW-1185">Reference proteome</keyword>
<dbReference type="KEGG" id="ppan:ESD82_08535"/>
<dbReference type="SUPFAM" id="SSF54534">
    <property type="entry name" value="FKBP-like"/>
    <property type="match status" value="1"/>
</dbReference>
<reference evidence="4 8" key="3">
    <citation type="submission" date="2020-07" db="EMBL/GenBank/DDBJ databases">
        <title>The complete genome of Paracoccus pantotrophus ACCC 10489.</title>
        <authorList>
            <person name="Si Y."/>
        </authorList>
    </citation>
    <scope>NUCLEOTIDE SEQUENCE [LARGE SCALE GENOMIC DNA]</scope>
    <source>
        <strain evidence="4 8">ACCC10489</strain>
        <plasmid evidence="4 8">unnamed1</plasmid>
    </source>
</reference>
<dbReference type="EMBL" id="RBLI01000003">
    <property type="protein sequence ID" value="RKS43161.1"/>
    <property type="molecule type" value="Genomic_DNA"/>
</dbReference>
<dbReference type="GO" id="GO:0006354">
    <property type="term" value="P:DNA-templated transcription elongation"/>
    <property type="evidence" value="ECO:0007669"/>
    <property type="project" value="TreeGrafter"/>
</dbReference>
<dbReference type="GeneID" id="51370609"/>
<evidence type="ECO:0000313" key="3">
    <source>
        <dbReference type="EMBL" id="QFG36263.1"/>
    </source>
</evidence>
<reference evidence="3 7" key="2">
    <citation type="submission" date="2019-01" db="EMBL/GenBank/DDBJ databases">
        <title>Complete Genome Sequence and Annotation of the Paracoccus pantotrophus type strain DSM 2944.</title>
        <authorList>
            <person name="Bockwoldt J.A."/>
            <person name="Zimmermann M."/>
            <person name="Tiso T."/>
            <person name="Blank L.M."/>
        </authorList>
    </citation>
    <scope>NUCLEOTIDE SEQUENCE [LARGE SCALE GENOMIC DNA]</scope>
    <source>
        <strain evidence="3 7">DSM 2944</strain>
        <plasmid evidence="7">ppan2</plasmid>
        <plasmid evidence="3">pPAN2</plasmid>
    </source>
</reference>
<dbReference type="InterPro" id="IPR001437">
    <property type="entry name" value="Tscrpt_elong_fac_GreA/B_C"/>
</dbReference>
<dbReference type="RefSeq" id="WP_024845631.1">
    <property type="nucleotide sequence ID" value="NZ_CP038205.1"/>
</dbReference>
<dbReference type="Pfam" id="PF01272">
    <property type="entry name" value="GreA_GreB"/>
    <property type="match status" value="1"/>
</dbReference>
<dbReference type="Proteomes" id="UP000509322">
    <property type="component" value="Plasmid unnamed1"/>
</dbReference>
<dbReference type="InterPro" id="IPR023459">
    <property type="entry name" value="Tscrpt_elong_fac_GreA/B_fam"/>
</dbReference>
<evidence type="ECO:0000259" key="1">
    <source>
        <dbReference type="Pfam" id="PF01272"/>
    </source>
</evidence>
<keyword evidence="4" id="KW-0418">Kinase</keyword>
<organism evidence="4 8">
    <name type="scientific">Paracoccus pantotrophus</name>
    <name type="common">Thiosphaera pantotropha</name>
    <dbReference type="NCBI Taxonomy" id="82367"/>
    <lineage>
        <taxon>Bacteria</taxon>
        <taxon>Pseudomonadati</taxon>
        <taxon>Pseudomonadota</taxon>
        <taxon>Alphaproteobacteria</taxon>
        <taxon>Rhodobacterales</taxon>
        <taxon>Paracoccaceae</taxon>
        <taxon>Paracoccus</taxon>
    </lineage>
</organism>
<dbReference type="GO" id="GO:0032784">
    <property type="term" value="P:regulation of DNA-templated transcription elongation"/>
    <property type="evidence" value="ECO:0007669"/>
    <property type="project" value="InterPro"/>
</dbReference>
<dbReference type="Gene3D" id="1.10.286.20">
    <property type="match status" value="1"/>
</dbReference>
<dbReference type="InterPro" id="IPR029462">
    <property type="entry name" value="Rnk_N"/>
</dbReference>
<keyword evidence="4" id="KW-0808">Transferase</keyword>
<proteinExistence type="predicted"/>
<dbReference type="PANTHER" id="PTHR30437">
    <property type="entry name" value="TRANSCRIPTION ELONGATION FACTOR GREA"/>
    <property type="match status" value="1"/>
</dbReference>
<dbReference type="GO" id="GO:0070063">
    <property type="term" value="F:RNA polymerase binding"/>
    <property type="evidence" value="ECO:0007669"/>
    <property type="project" value="InterPro"/>
</dbReference>
<accession>A0A1I5LCE9</accession>
<evidence type="ECO:0000259" key="2">
    <source>
        <dbReference type="Pfam" id="PF14760"/>
    </source>
</evidence>
<feature type="domain" description="Regulator of nucleoside diphosphate kinase N-terminal" evidence="2">
    <location>
        <begin position="7"/>
        <end position="46"/>
    </location>
</feature>
<feature type="domain" description="Transcription elongation factor GreA/GreB C-terminal" evidence="1">
    <location>
        <begin position="53"/>
        <end position="127"/>
    </location>
</feature>
<dbReference type="NCBIfam" id="NF004396">
    <property type="entry name" value="PRK05753.1"/>
    <property type="match status" value="1"/>
</dbReference>
<dbReference type="AlphaFoldDB" id="A0A1I5LCE9"/>
<dbReference type="GO" id="GO:0003677">
    <property type="term" value="F:DNA binding"/>
    <property type="evidence" value="ECO:0007669"/>
    <property type="project" value="InterPro"/>
</dbReference>
<dbReference type="EMBL" id="CP058691">
    <property type="protein sequence ID" value="QLH16608.1"/>
    <property type="molecule type" value="Genomic_DNA"/>
</dbReference>
<protein>
    <submittedName>
        <fullName evidence="4">Nucleoside diphosphate kinase regulator</fullName>
    </submittedName>
    <submittedName>
        <fullName evidence="5">Regulator of nucleoside diphosphate kinase</fullName>
    </submittedName>
</protein>
<sequence>MARTSRPPVTIASDTLDRLERLAEGAMARNPDLADRLLTELARARVLPPERMPEDVAGIGSAVTFRDETTGREQTVVLAWPEDADIAAGRASVLTPIGVALIGLRAGARFPWDTRAGETRELTVLAVGRADPVTPAA</sequence>
<dbReference type="Proteomes" id="UP000326453">
    <property type="component" value="Plasmid pPAN2"/>
</dbReference>
<geneLocation type="plasmid" evidence="7">
    <name>ppan2</name>
</geneLocation>
<dbReference type="Proteomes" id="UP000273626">
    <property type="component" value="Unassembled WGS sequence"/>
</dbReference>
<geneLocation type="plasmid" evidence="3">
    <name>pPAN2</name>
</geneLocation>
<evidence type="ECO:0000313" key="8">
    <source>
        <dbReference type="Proteomes" id="UP000509322"/>
    </source>
</evidence>
<dbReference type="InterPro" id="IPR036953">
    <property type="entry name" value="GreA/GreB_C_sf"/>
</dbReference>
<evidence type="ECO:0000313" key="6">
    <source>
        <dbReference type="Proteomes" id="UP000273626"/>
    </source>
</evidence>
<evidence type="ECO:0000313" key="7">
    <source>
        <dbReference type="Proteomes" id="UP000326453"/>
    </source>
</evidence>
<reference evidence="5 6" key="1">
    <citation type="submission" date="2018-10" db="EMBL/GenBank/DDBJ databases">
        <title>Genomic Encyclopedia of Archaeal and Bacterial Type Strains, Phase II (KMG-II): from individual species to whole genera.</title>
        <authorList>
            <person name="Goeker M."/>
        </authorList>
    </citation>
    <scope>NUCLEOTIDE SEQUENCE [LARGE SCALE GENOMIC DNA]</scope>
    <source>
        <strain evidence="6">ATCC 35512 / DSM 2944 / CIP 106514 / LMD 82.5 / NBRC 102493 / NCCB 82005 / GB17</strain>
        <strain evidence="5">DSM 2944</strain>
    </source>
</reference>
<dbReference type="GO" id="GO:0016301">
    <property type="term" value="F:kinase activity"/>
    <property type="evidence" value="ECO:0007669"/>
    <property type="project" value="UniProtKB-KW"/>
</dbReference>
<dbReference type="Gene3D" id="3.10.50.30">
    <property type="entry name" value="Transcription elongation factor, GreA/GreB, C-terminal domain"/>
    <property type="match status" value="1"/>
</dbReference>
<dbReference type="OrthoDB" id="192847at2"/>
<dbReference type="EMBL" id="CP044425">
    <property type="protein sequence ID" value="QFG36263.1"/>
    <property type="molecule type" value="Genomic_DNA"/>
</dbReference>
<dbReference type="PANTHER" id="PTHR30437:SF5">
    <property type="entry name" value="REGULATOR OF NUCLEOSIDE DIPHOSPHATE KINASE"/>
    <property type="match status" value="1"/>
</dbReference>
<evidence type="ECO:0000313" key="4">
    <source>
        <dbReference type="EMBL" id="QLH16608.1"/>
    </source>
</evidence>
<evidence type="ECO:0000313" key="5">
    <source>
        <dbReference type="EMBL" id="RKS43161.1"/>
    </source>
</evidence>
<dbReference type="Pfam" id="PF14760">
    <property type="entry name" value="Rnk_N"/>
    <property type="match status" value="1"/>
</dbReference>